<dbReference type="GO" id="GO:0016020">
    <property type="term" value="C:membrane"/>
    <property type="evidence" value="ECO:0007669"/>
    <property type="project" value="UniProtKB-SubCell"/>
</dbReference>
<feature type="transmembrane region" description="Helical" evidence="5">
    <location>
        <begin position="391"/>
        <end position="409"/>
    </location>
</feature>
<dbReference type="InterPro" id="IPR052556">
    <property type="entry name" value="PolySynth_Transporter"/>
</dbReference>
<evidence type="ECO:0000313" key="6">
    <source>
        <dbReference type="EMBL" id="BAT24311.1"/>
    </source>
</evidence>
<dbReference type="AlphaFoldDB" id="A0A0P0YSU1"/>
<accession>A0A0P0YSU1</accession>
<comment type="subcellular location">
    <subcellularLocation>
        <location evidence="1">Membrane</location>
        <topology evidence="1">Multi-pass membrane protein</topology>
    </subcellularLocation>
</comment>
<organism evidence="6">
    <name type="scientific">Klebsiella sp. 167</name>
    <dbReference type="NCBI Taxonomy" id="1497838"/>
    <lineage>
        <taxon>Bacteria</taxon>
        <taxon>Pseudomonadati</taxon>
        <taxon>Pseudomonadota</taxon>
        <taxon>Gammaproteobacteria</taxon>
        <taxon>Enterobacterales</taxon>
        <taxon>Enterobacteriaceae</taxon>
        <taxon>Klebsiella/Raoultella group</taxon>
        <taxon>Klebsiella</taxon>
    </lineage>
</organism>
<keyword evidence="2 5" id="KW-0812">Transmembrane</keyword>
<feature type="transmembrane region" description="Helical" evidence="5">
    <location>
        <begin position="216"/>
        <end position="236"/>
    </location>
</feature>
<feature type="transmembrane region" description="Helical" evidence="5">
    <location>
        <begin position="49"/>
        <end position="72"/>
    </location>
</feature>
<keyword evidence="3 5" id="KW-1133">Transmembrane helix</keyword>
<evidence type="ECO:0000256" key="4">
    <source>
        <dbReference type="ARBA" id="ARBA00023136"/>
    </source>
</evidence>
<feature type="transmembrane region" description="Helical" evidence="5">
    <location>
        <begin position="116"/>
        <end position="137"/>
    </location>
</feature>
<feature type="transmembrane region" description="Helical" evidence="5">
    <location>
        <begin position="84"/>
        <end position="110"/>
    </location>
</feature>
<feature type="transmembrane region" description="Helical" evidence="5">
    <location>
        <begin position="16"/>
        <end position="37"/>
    </location>
</feature>
<protein>
    <submittedName>
        <fullName evidence="6">Flippase</fullName>
    </submittedName>
</protein>
<name>A0A0P0YSU1_9ENTR</name>
<feature type="transmembrane region" description="Helical" evidence="5">
    <location>
        <begin position="327"/>
        <end position="346"/>
    </location>
</feature>
<dbReference type="InterPro" id="IPR002797">
    <property type="entry name" value="Polysacc_synth"/>
</dbReference>
<dbReference type="PANTHER" id="PTHR43424">
    <property type="entry name" value="LOCUS PUTATIVE PROTEIN 1-RELATED"/>
    <property type="match status" value="1"/>
</dbReference>
<proteinExistence type="predicted"/>
<reference evidence="6" key="1">
    <citation type="submission" date="2014-04" db="EMBL/GenBank/DDBJ databases">
        <authorList>
            <person name="Harrison E."/>
        </authorList>
    </citation>
    <scope>NUCLEOTIDE SEQUENCE</scope>
    <source>
        <strain evidence="6">167</strain>
    </source>
</reference>
<dbReference type="CDD" id="cd13128">
    <property type="entry name" value="MATE_Wzx_like"/>
    <property type="match status" value="1"/>
</dbReference>
<feature type="transmembrane region" description="Helical" evidence="5">
    <location>
        <begin position="175"/>
        <end position="196"/>
    </location>
</feature>
<sequence>MSKNMGALRNRSFKNIIWLSGDSLIRMGLGFLVSVWLARYLGPEHFGLYNYALAIITIFVSVASLGMNGVVVRELIKDEHSHSIVMGTSFFLQLVGSIFASILVLLTIYLLKPGDWNLFLATLVMIPSVLLRTSDILKYWFESRVQAKYTVLAQSIAFFSSSIFKILVIFSGGSYIYICASVSFEALILTFGLIYFYSKKGMGKNWSYNFSEAKRLLSLSWPLIISGVAFMLYMRIDQVMIGNMLSASAVGVYSVAVKMVEVWYFFPIAIVSSLFPKIIKLREVSVEQYYERLQFLYDILVAISVSIALFVTLFSDFIIDLFYTKDYITASSVIKVYAWVSVFYFLSSASGRWYINEGLQKYALSRNILGLVMGITLNYYLIPIYGVLGSVYATLIAYACAGYLFDCLTHHTRISFIQKTKALWLPGSFVRLFRIIKKGLNK</sequence>
<feature type="transmembrane region" description="Helical" evidence="5">
    <location>
        <begin position="367"/>
        <end position="385"/>
    </location>
</feature>
<keyword evidence="4 5" id="KW-0472">Membrane</keyword>
<dbReference type="EMBL" id="AB924606">
    <property type="protein sequence ID" value="BAT24311.1"/>
    <property type="molecule type" value="Genomic_DNA"/>
</dbReference>
<feature type="transmembrane region" description="Helical" evidence="5">
    <location>
        <begin position="295"/>
        <end position="315"/>
    </location>
</feature>
<evidence type="ECO:0000256" key="3">
    <source>
        <dbReference type="ARBA" id="ARBA00022989"/>
    </source>
</evidence>
<feature type="transmembrane region" description="Helical" evidence="5">
    <location>
        <begin position="256"/>
        <end position="275"/>
    </location>
</feature>
<evidence type="ECO:0000256" key="2">
    <source>
        <dbReference type="ARBA" id="ARBA00022692"/>
    </source>
</evidence>
<reference evidence="6" key="2">
    <citation type="journal article" date="2015" name="Sci. Rep.">
        <title>Genetic analysis of capsular polysaccharide synthesis gene clusters in 79 capsular types of Klebsiella spp.</title>
        <authorList>
            <person name="Pan Y.J."/>
            <person name="Lin T.L."/>
            <person name="Chen C.T."/>
            <person name="Chen Y.Y."/>
            <person name="Hsieh P.F."/>
            <person name="Hsu C.R."/>
            <person name="Wu M.C."/>
            <person name="Wang J.T."/>
        </authorList>
    </citation>
    <scope>NUCLEOTIDE SEQUENCE</scope>
    <source>
        <strain evidence="6">167</strain>
    </source>
</reference>
<evidence type="ECO:0000256" key="1">
    <source>
        <dbReference type="ARBA" id="ARBA00004141"/>
    </source>
</evidence>
<feature type="transmembrane region" description="Helical" evidence="5">
    <location>
        <begin position="149"/>
        <end position="169"/>
    </location>
</feature>
<gene>
    <name evidence="6" type="primary">wzx</name>
</gene>
<dbReference type="PANTHER" id="PTHR43424:SF1">
    <property type="entry name" value="LOCUS PUTATIVE PROTEIN 1-RELATED"/>
    <property type="match status" value="1"/>
</dbReference>
<dbReference type="Pfam" id="PF01943">
    <property type="entry name" value="Polysacc_synt"/>
    <property type="match status" value="1"/>
</dbReference>
<evidence type="ECO:0000256" key="5">
    <source>
        <dbReference type="SAM" id="Phobius"/>
    </source>
</evidence>